<accession>A0ABU6QB30</accession>
<dbReference type="PROSITE" id="PS50144">
    <property type="entry name" value="MATH"/>
    <property type="match status" value="2"/>
</dbReference>
<feature type="domain" description="MATH" evidence="2">
    <location>
        <begin position="291"/>
        <end position="419"/>
    </location>
</feature>
<evidence type="ECO:0000313" key="3">
    <source>
        <dbReference type="EMBL" id="MED6108800.1"/>
    </source>
</evidence>
<evidence type="ECO:0000256" key="1">
    <source>
        <dbReference type="ARBA" id="ARBA00023054"/>
    </source>
</evidence>
<keyword evidence="1" id="KW-0175">Coiled coil</keyword>
<sequence length="536" mass="62872">RILMYPKGKGYKTKRLSMYMCVGKSDTLPAGYYTKPTSVSFTIHHYGRVRQTFETRYKYKRKKIPSICSSVFLTLDELYDPCYSYLRNDTLHVSGEVSVIHHGTYYDHIIKDMMSSETISELVDFRSLCKIEKRFVQLLEEACSNHPTLIESQQKRNKTQKFIEWSFTALGRVLHFLNTKSAKDMNDDACNELHNLWEELNTFGFDDLTWLELHVQFALSMKNHMKVDLEVAKTELPMVAKGVTERVFKSLAMCFKSSKTSHEETDLVTKERWLDQFRQDVRKVKTILIDGARYIWTIKNLSKKLNCCKDMKLFSETFFVGNKPWRIILDLNTLGKIDGEKCLLIDLCSGDYIKFNYTVSIVNQFDRNMEKTLGTKYQYDPELDPTFGRTSLYLKKLEEFYDPNNGFIVNDTCIIVVEAWNYNLPYLYANNIISSTMRSNFLVNLEGLCEIRECFIQLLEEICLAYRTPLENHEIKSKRSQQFREWSFMALGRVLHFVKTNSVQDMNDDACKELQILWEELKIFGLDELNGFDLHL</sequence>
<proteinExistence type="predicted"/>
<dbReference type="InterPro" id="IPR008974">
    <property type="entry name" value="TRAF-like"/>
</dbReference>
<gene>
    <name evidence="3" type="ORF">PIB30_027490</name>
</gene>
<feature type="domain" description="MATH" evidence="2">
    <location>
        <begin position="1"/>
        <end position="97"/>
    </location>
</feature>
<evidence type="ECO:0000259" key="2">
    <source>
        <dbReference type="PROSITE" id="PS50144"/>
    </source>
</evidence>
<comment type="caution">
    <text evidence="3">The sequence shown here is derived from an EMBL/GenBank/DDBJ whole genome shotgun (WGS) entry which is preliminary data.</text>
</comment>
<protein>
    <recommendedName>
        <fullName evidence="2">MATH domain-containing protein</fullName>
    </recommendedName>
</protein>
<evidence type="ECO:0000313" key="4">
    <source>
        <dbReference type="Proteomes" id="UP001341840"/>
    </source>
</evidence>
<reference evidence="3 4" key="1">
    <citation type="journal article" date="2023" name="Plants (Basel)">
        <title>Bridging the Gap: Combining Genomics and Transcriptomics Approaches to Understand Stylosanthes scabra, an Orphan Legume from the Brazilian Caatinga.</title>
        <authorList>
            <person name="Ferreira-Neto J.R.C."/>
            <person name="da Silva M.D."/>
            <person name="Binneck E."/>
            <person name="de Melo N.F."/>
            <person name="da Silva R.H."/>
            <person name="de Melo A.L.T.M."/>
            <person name="Pandolfi V."/>
            <person name="Bustamante F.O."/>
            <person name="Brasileiro-Vidal A.C."/>
            <person name="Benko-Iseppon A.M."/>
        </authorList>
    </citation>
    <scope>NUCLEOTIDE SEQUENCE [LARGE SCALE GENOMIC DNA]</scope>
    <source>
        <tissue evidence="3">Leaves</tissue>
    </source>
</reference>
<dbReference type="Proteomes" id="UP001341840">
    <property type="component" value="Unassembled WGS sequence"/>
</dbReference>
<dbReference type="InterPro" id="IPR050804">
    <property type="entry name" value="MCC"/>
</dbReference>
<dbReference type="InterPro" id="IPR002083">
    <property type="entry name" value="MATH/TRAF_dom"/>
</dbReference>
<name>A0ABU6QB30_9FABA</name>
<organism evidence="3 4">
    <name type="scientific">Stylosanthes scabra</name>
    <dbReference type="NCBI Taxonomy" id="79078"/>
    <lineage>
        <taxon>Eukaryota</taxon>
        <taxon>Viridiplantae</taxon>
        <taxon>Streptophyta</taxon>
        <taxon>Embryophyta</taxon>
        <taxon>Tracheophyta</taxon>
        <taxon>Spermatophyta</taxon>
        <taxon>Magnoliopsida</taxon>
        <taxon>eudicotyledons</taxon>
        <taxon>Gunneridae</taxon>
        <taxon>Pentapetalae</taxon>
        <taxon>rosids</taxon>
        <taxon>fabids</taxon>
        <taxon>Fabales</taxon>
        <taxon>Fabaceae</taxon>
        <taxon>Papilionoideae</taxon>
        <taxon>50 kb inversion clade</taxon>
        <taxon>dalbergioids sensu lato</taxon>
        <taxon>Dalbergieae</taxon>
        <taxon>Pterocarpus clade</taxon>
        <taxon>Stylosanthes</taxon>
    </lineage>
</organism>
<dbReference type="Pfam" id="PF22486">
    <property type="entry name" value="MATH_2"/>
    <property type="match status" value="1"/>
</dbReference>
<dbReference type="EMBL" id="JASCZI010000106">
    <property type="protein sequence ID" value="MED6108800.1"/>
    <property type="molecule type" value="Genomic_DNA"/>
</dbReference>
<dbReference type="CDD" id="cd00121">
    <property type="entry name" value="MATH"/>
    <property type="match status" value="2"/>
</dbReference>
<dbReference type="SUPFAM" id="SSF49599">
    <property type="entry name" value="TRAF domain-like"/>
    <property type="match status" value="2"/>
</dbReference>
<feature type="non-terminal residue" evidence="3">
    <location>
        <position position="1"/>
    </location>
</feature>
<dbReference type="PANTHER" id="PTHR46236">
    <property type="entry name" value="TRAF-LIKE SUPERFAMILY PROTEIN"/>
    <property type="match status" value="1"/>
</dbReference>
<dbReference type="PANTHER" id="PTHR46236:SF35">
    <property type="entry name" value="MATH DOMAIN-CONTAINING PROTEIN"/>
    <property type="match status" value="1"/>
</dbReference>
<dbReference type="Gene3D" id="2.60.210.10">
    <property type="entry name" value="Apoptosis, Tumor Necrosis Factor Receptor Associated Protein 2, Chain A"/>
    <property type="match status" value="2"/>
</dbReference>
<keyword evidence="4" id="KW-1185">Reference proteome</keyword>